<evidence type="ECO:0000313" key="2">
    <source>
        <dbReference type="Proteomes" id="UP000053051"/>
    </source>
</evidence>
<accession>M1WXM5</accession>
<gene>
    <name evidence="1" type="ORF">RINTHH_2520</name>
</gene>
<reference evidence="2" key="2">
    <citation type="submission" date="2016-01" db="EMBL/GenBank/DDBJ databases">
        <title>Diatom-associated endosymboitic cyanobacterium lacks core nitrogen metabolism enzymes.</title>
        <authorList>
            <person name="Hilton J.A."/>
            <person name="Foster R.A."/>
            <person name="Tripp H.J."/>
            <person name="Carter B.J."/>
            <person name="Zehr J.P."/>
            <person name="Villareal T.A."/>
        </authorList>
    </citation>
    <scope>NUCLEOTIDE SEQUENCE [LARGE SCALE GENOMIC DNA]</scope>
    <source>
        <strain evidence="2">HH01</strain>
    </source>
</reference>
<protein>
    <recommendedName>
        <fullName evidence="3">DUF3143 domain-containing protein</fullName>
    </recommendedName>
</protein>
<evidence type="ECO:0000313" key="1">
    <source>
        <dbReference type="EMBL" id="CCH66407.1"/>
    </source>
</evidence>
<dbReference type="STRING" id="1165094.RINTHH_2520"/>
<dbReference type="PANTHER" id="PTHR35765">
    <property type="entry name" value="OS05G0569200 PROTEIN"/>
    <property type="match status" value="1"/>
</dbReference>
<dbReference type="AlphaFoldDB" id="M1WXM5"/>
<dbReference type="PANTHER" id="PTHR35765:SF2">
    <property type="entry name" value="OS05G0569200 PROTEIN"/>
    <property type="match status" value="1"/>
</dbReference>
<organism evidence="1 2">
    <name type="scientific">Richelia intracellularis HH01</name>
    <dbReference type="NCBI Taxonomy" id="1165094"/>
    <lineage>
        <taxon>Bacteria</taxon>
        <taxon>Bacillati</taxon>
        <taxon>Cyanobacteriota</taxon>
        <taxon>Cyanophyceae</taxon>
        <taxon>Nostocales</taxon>
        <taxon>Nostocaceae</taxon>
        <taxon>Richelia</taxon>
    </lineage>
</organism>
<dbReference type="EMBL" id="CAIY01000012">
    <property type="protein sequence ID" value="CCH66407.1"/>
    <property type="molecule type" value="Genomic_DNA"/>
</dbReference>
<reference evidence="1 2" key="1">
    <citation type="submission" date="2012-05" db="EMBL/GenBank/DDBJ databases">
        <authorList>
            <person name="Hilton J."/>
        </authorList>
    </citation>
    <scope>NUCLEOTIDE SEQUENCE [LARGE SCALE GENOMIC DNA]</scope>
    <source>
        <strain evidence="1 2">HH01</strain>
    </source>
</reference>
<dbReference type="RefSeq" id="WP_008230609.1">
    <property type="nucleotide sequence ID" value="NZ_CAIY01000012.1"/>
</dbReference>
<comment type="caution">
    <text evidence="1">The sequence shown here is derived from an EMBL/GenBank/DDBJ whole genome shotgun (WGS) entry which is preliminary data.</text>
</comment>
<keyword evidence="2" id="KW-1185">Reference proteome</keyword>
<dbReference type="OrthoDB" id="487334at2"/>
<sequence length="90" mass="10636">MTLPSPDTPLYSHPLPEIEQWLRLQGCTQDEKQLHYWYLNKDSWEAEIYLDTDQIVVVYIEAGNEGQDIQRAFKYSLTRQDIEKAIFFGP</sequence>
<proteinExistence type="predicted"/>
<name>M1WXM5_9NOST</name>
<dbReference type="Pfam" id="PF11341">
    <property type="entry name" value="DUF3143"/>
    <property type="match status" value="1"/>
</dbReference>
<dbReference type="InterPro" id="IPR021489">
    <property type="entry name" value="DUF3143"/>
</dbReference>
<dbReference type="Proteomes" id="UP000053051">
    <property type="component" value="Unassembled WGS sequence"/>
</dbReference>
<evidence type="ECO:0008006" key="3">
    <source>
        <dbReference type="Google" id="ProtNLM"/>
    </source>
</evidence>